<dbReference type="AlphaFoldDB" id="A0A420Y1P9"/>
<organism evidence="2 3">
    <name type="scientific">Coniochaeta pulveracea</name>
    <dbReference type="NCBI Taxonomy" id="177199"/>
    <lineage>
        <taxon>Eukaryota</taxon>
        <taxon>Fungi</taxon>
        <taxon>Dikarya</taxon>
        <taxon>Ascomycota</taxon>
        <taxon>Pezizomycotina</taxon>
        <taxon>Sordariomycetes</taxon>
        <taxon>Sordariomycetidae</taxon>
        <taxon>Coniochaetales</taxon>
        <taxon>Coniochaetaceae</taxon>
        <taxon>Coniochaeta</taxon>
    </lineage>
</organism>
<name>A0A420Y1P9_9PEZI</name>
<comment type="caution">
    <text evidence="2">The sequence shown here is derived from an EMBL/GenBank/DDBJ whole genome shotgun (WGS) entry which is preliminary data.</text>
</comment>
<dbReference type="STRING" id="177199.A0A420Y1P9"/>
<dbReference type="OrthoDB" id="3660917at2759"/>
<evidence type="ECO:0000256" key="1">
    <source>
        <dbReference type="SAM" id="Coils"/>
    </source>
</evidence>
<dbReference type="Proteomes" id="UP000275385">
    <property type="component" value="Unassembled WGS sequence"/>
</dbReference>
<dbReference type="EMBL" id="QVQW01000067">
    <property type="protein sequence ID" value="RKU41826.1"/>
    <property type="molecule type" value="Genomic_DNA"/>
</dbReference>
<accession>A0A420Y1P9</accession>
<proteinExistence type="predicted"/>
<sequence>MEVSDHVHLKTSPTATSGRPWFTFKYVTMSDQDIPKSVSARAAMSSLKLDSMGLFDPGSDGVLRSFDGPYKHNVIDAIGLSPAQIKELLDAQEWSQETEDRYRGVDGRRVTDRKALFECPEDSKPREHTEESLKIAMEETKEKNRKLMEQIEKERSEGVDVDAKYACGRAVSDYDLSPRVTQ</sequence>
<protein>
    <submittedName>
        <fullName evidence="2">Uncharacterized protein</fullName>
    </submittedName>
</protein>
<feature type="coiled-coil region" evidence="1">
    <location>
        <begin position="130"/>
        <end position="157"/>
    </location>
</feature>
<gene>
    <name evidence="2" type="ORF">DL546_004341</name>
</gene>
<evidence type="ECO:0000313" key="3">
    <source>
        <dbReference type="Proteomes" id="UP000275385"/>
    </source>
</evidence>
<evidence type="ECO:0000313" key="2">
    <source>
        <dbReference type="EMBL" id="RKU41826.1"/>
    </source>
</evidence>
<keyword evidence="3" id="KW-1185">Reference proteome</keyword>
<keyword evidence="1" id="KW-0175">Coiled coil</keyword>
<reference evidence="2 3" key="1">
    <citation type="submission" date="2018-08" db="EMBL/GenBank/DDBJ databases">
        <title>Draft genome of the lignicolous fungus Coniochaeta pulveracea.</title>
        <authorList>
            <person name="Borstlap C.J."/>
            <person name="De Witt R.N."/>
            <person name="Botha A."/>
            <person name="Volschenk H."/>
        </authorList>
    </citation>
    <scope>NUCLEOTIDE SEQUENCE [LARGE SCALE GENOMIC DNA]</scope>
    <source>
        <strain evidence="2 3">CAB683</strain>
    </source>
</reference>